<keyword evidence="2" id="KW-1185">Reference proteome</keyword>
<protein>
    <submittedName>
        <fullName evidence="1">Uncharacterized protein</fullName>
    </submittedName>
</protein>
<accession>A0A5N6DT93</accession>
<proteinExistence type="predicted"/>
<organism evidence="1 2">
    <name type="scientific">Aspergillus parasiticus</name>
    <dbReference type="NCBI Taxonomy" id="5067"/>
    <lineage>
        <taxon>Eukaryota</taxon>
        <taxon>Fungi</taxon>
        <taxon>Dikarya</taxon>
        <taxon>Ascomycota</taxon>
        <taxon>Pezizomycotina</taxon>
        <taxon>Eurotiomycetes</taxon>
        <taxon>Eurotiomycetidae</taxon>
        <taxon>Eurotiales</taxon>
        <taxon>Aspergillaceae</taxon>
        <taxon>Aspergillus</taxon>
        <taxon>Aspergillus subgen. Circumdati</taxon>
    </lineage>
</organism>
<dbReference type="Proteomes" id="UP000326532">
    <property type="component" value="Unassembled WGS sequence"/>
</dbReference>
<dbReference type="AlphaFoldDB" id="A0A5N6DT93"/>
<evidence type="ECO:0000313" key="2">
    <source>
        <dbReference type="Proteomes" id="UP000326532"/>
    </source>
</evidence>
<dbReference type="EMBL" id="ML734951">
    <property type="protein sequence ID" value="KAB8208412.1"/>
    <property type="molecule type" value="Genomic_DNA"/>
</dbReference>
<sequence length="78" mass="8614">METSEILGSDVGSIGLGLTDVKWRDKICSQHQAFETVRAASRNGSSLSSPCPGMTYRRRDMLTADICTTHILEWRGVL</sequence>
<reference evidence="1 2" key="1">
    <citation type="submission" date="2019-04" db="EMBL/GenBank/DDBJ databases">
        <title>Fungal friends and foes A comparative genomics study of 23 Aspergillus species from section Flavi.</title>
        <authorList>
            <consortium name="DOE Joint Genome Institute"/>
            <person name="Kjaerbolling I."/>
            <person name="Vesth T.C."/>
            <person name="Frisvad J.C."/>
            <person name="Nybo J.L."/>
            <person name="Theobald S."/>
            <person name="Kildgaard S."/>
            <person name="Petersen T.I."/>
            <person name="Kuo A."/>
            <person name="Sato A."/>
            <person name="Lyhne E.K."/>
            <person name="Kogle M.E."/>
            <person name="Wiebenga A."/>
            <person name="Kun R.S."/>
            <person name="Lubbers R.J."/>
            <person name="Makela M.R."/>
            <person name="Barry K."/>
            <person name="Chovatia M."/>
            <person name="Clum A."/>
            <person name="Daum C."/>
            <person name="Haridas S."/>
            <person name="He G."/>
            <person name="LaButti K."/>
            <person name="Lipzen A."/>
            <person name="Mondo S."/>
            <person name="Pangilinan J."/>
            <person name="Riley R."/>
            <person name="Salamov A."/>
            <person name="Simmons B.A."/>
            <person name="Magnuson J.K."/>
            <person name="Henrissat B."/>
            <person name="Mortensen U.H."/>
            <person name="Larsen T.O."/>
            <person name="De vries R.P."/>
            <person name="Grigoriev I.V."/>
            <person name="Machida M."/>
            <person name="Baker S.E."/>
            <person name="Andersen M.R."/>
        </authorList>
    </citation>
    <scope>NUCLEOTIDE SEQUENCE [LARGE SCALE GENOMIC DNA]</scope>
    <source>
        <strain evidence="1 2">CBS 117618</strain>
    </source>
</reference>
<dbReference type="VEuPathDB" id="FungiDB:BDV34DRAFT_49243"/>
<name>A0A5N6DT93_ASPPA</name>
<evidence type="ECO:0000313" key="1">
    <source>
        <dbReference type="EMBL" id="KAB8208412.1"/>
    </source>
</evidence>
<gene>
    <name evidence="1" type="ORF">BDV34DRAFT_49243</name>
</gene>